<proteinExistence type="predicted"/>
<gene>
    <name evidence="1" type="ORF">NEIELOOT_01256</name>
</gene>
<name>D4DQC0_NEIEG</name>
<dbReference type="Proteomes" id="UP000005536">
    <property type="component" value="Unassembled WGS sequence"/>
</dbReference>
<evidence type="ECO:0000313" key="1">
    <source>
        <dbReference type="EMBL" id="EFE50002.1"/>
    </source>
</evidence>
<reference evidence="1 2" key="1">
    <citation type="submission" date="2010-02" db="EMBL/GenBank/DDBJ databases">
        <authorList>
            <person name="Weinstock G."/>
            <person name="Sodergren E."/>
            <person name="Clifton S."/>
            <person name="Fulton L."/>
            <person name="Fulton B."/>
            <person name="Courtney L."/>
            <person name="Fronick C."/>
            <person name="Harrison M."/>
            <person name="Strong C."/>
            <person name="Farmer C."/>
            <person name="Delahaunty K."/>
            <person name="Markovic C."/>
            <person name="Hall O."/>
            <person name="Minx P."/>
            <person name="Tomlinson C."/>
            <person name="Mitreva M."/>
            <person name="Nelson J."/>
            <person name="Hou S."/>
            <person name="Wollam A."/>
            <person name="Pepin K.H."/>
            <person name="Johnson M."/>
            <person name="Bhonagiri V."/>
            <person name="Zhang X."/>
            <person name="Suruliraj S."/>
            <person name="Warren W."/>
            <person name="Chinwalla A."/>
            <person name="Mardis E.R."/>
            <person name="Wilson R.K."/>
        </authorList>
    </citation>
    <scope>NUCLEOTIDE SEQUENCE [LARGE SCALE GENOMIC DNA]</scope>
    <source>
        <strain evidence="1 2">ATCC 29315</strain>
    </source>
</reference>
<dbReference type="AlphaFoldDB" id="D4DQC0"/>
<evidence type="ECO:0000313" key="2">
    <source>
        <dbReference type="Proteomes" id="UP000005536"/>
    </source>
</evidence>
<sequence>MPINANAPARAAKEEVVFICLLLSVKKRMNMPETVRQAVKGRLKAKFPPFRRPESYFLRNNR</sequence>
<protein>
    <submittedName>
        <fullName evidence="1">Uncharacterized protein</fullName>
    </submittedName>
</protein>
<organism evidence="1 2">
    <name type="scientific">Neisseria elongata subsp. glycolytica ATCC 29315</name>
    <dbReference type="NCBI Taxonomy" id="546263"/>
    <lineage>
        <taxon>Bacteria</taxon>
        <taxon>Pseudomonadati</taxon>
        <taxon>Pseudomonadota</taxon>
        <taxon>Betaproteobacteria</taxon>
        <taxon>Neisseriales</taxon>
        <taxon>Neisseriaceae</taxon>
        <taxon>Neisseria</taxon>
    </lineage>
</organism>
<dbReference type="EMBL" id="ADBF01000030">
    <property type="protein sequence ID" value="EFE50002.1"/>
    <property type="molecule type" value="Genomic_DNA"/>
</dbReference>
<comment type="caution">
    <text evidence="1">The sequence shown here is derived from an EMBL/GenBank/DDBJ whole genome shotgun (WGS) entry which is preliminary data.</text>
</comment>
<accession>D4DQC0</accession>